<evidence type="ECO:0000313" key="8">
    <source>
        <dbReference type="Proteomes" id="UP000240912"/>
    </source>
</evidence>
<sequence length="477" mass="53347">MKSTLSDKNTALYVVLVAGGLVLSALIGMLGIVGAGLIGALVAGVPLVYLVVTRPKFGIMVLIVMAFLVMWVIRMGVISFPLGTLMDGMEALLILGFFIKQKQRPDWSFMKQPISILVLVWVTYNLVQVANPVAESRMAWVYTIRSVAAVMLLFFVFCYQVDKVWFIRWILKIWLFLSFFAALYAIKQEMFGFFQFELNSISDPLTTNLLFIDGHWRKFSIFSDPVAFSYNMVIGTIICIVLIFGRLPVWKKIVLACLAALFMVVMLFSGTRGAYVLLPAAMVLLAVMNYNRRVLIFSVIGGVFFLLLVRLPTSNPAIVRFQSAFTPSDDASFNVRKMNQKRIQPYILTHPIGGGLGATGVWGVRFAPYSFLANFPPDSGYVRVAVELGWVGLIIFCTLMFIILRTGINNYYLIRDPELKTYTLAMVLVIFALGIGNYPQEALVQFPNNILFYLSAALIVACKKLDDQQQLTAPIQA</sequence>
<protein>
    <recommendedName>
        <fullName evidence="6">O-antigen ligase-related domain-containing protein</fullName>
    </recommendedName>
</protein>
<keyword evidence="4 5" id="KW-0472">Membrane</keyword>
<dbReference type="PANTHER" id="PTHR37422">
    <property type="entry name" value="TEICHURONIC ACID BIOSYNTHESIS PROTEIN TUAE"/>
    <property type="match status" value="1"/>
</dbReference>
<proteinExistence type="predicted"/>
<feature type="transmembrane region" description="Helical" evidence="5">
    <location>
        <begin position="12"/>
        <end position="45"/>
    </location>
</feature>
<evidence type="ECO:0000256" key="4">
    <source>
        <dbReference type="ARBA" id="ARBA00023136"/>
    </source>
</evidence>
<dbReference type="AlphaFoldDB" id="A0A2T3HLR6"/>
<evidence type="ECO:0000256" key="3">
    <source>
        <dbReference type="ARBA" id="ARBA00022989"/>
    </source>
</evidence>
<feature type="transmembrane region" description="Helical" evidence="5">
    <location>
        <begin position="139"/>
        <end position="159"/>
    </location>
</feature>
<feature type="transmembrane region" description="Helical" evidence="5">
    <location>
        <begin position="388"/>
        <end position="407"/>
    </location>
</feature>
<evidence type="ECO:0000256" key="5">
    <source>
        <dbReference type="SAM" id="Phobius"/>
    </source>
</evidence>
<gene>
    <name evidence="7" type="ORF">C7T94_12450</name>
</gene>
<dbReference type="OrthoDB" id="783093at2"/>
<keyword evidence="3 5" id="KW-1133">Transmembrane helix</keyword>
<dbReference type="InterPro" id="IPR007016">
    <property type="entry name" value="O-antigen_ligase-rel_domated"/>
</dbReference>
<organism evidence="7 8">
    <name type="scientific">Pedobacter yulinensis</name>
    <dbReference type="NCBI Taxonomy" id="2126353"/>
    <lineage>
        <taxon>Bacteria</taxon>
        <taxon>Pseudomonadati</taxon>
        <taxon>Bacteroidota</taxon>
        <taxon>Sphingobacteriia</taxon>
        <taxon>Sphingobacteriales</taxon>
        <taxon>Sphingobacteriaceae</taxon>
        <taxon>Pedobacter</taxon>
    </lineage>
</organism>
<dbReference type="RefSeq" id="WP_107215640.1">
    <property type="nucleotide sequence ID" value="NZ_KZ686269.1"/>
</dbReference>
<dbReference type="EMBL" id="PYLS01000005">
    <property type="protein sequence ID" value="PST83380.1"/>
    <property type="molecule type" value="Genomic_DNA"/>
</dbReference>
<evidence type="ECO:0000256" key="1">
    <source>
        <dbReference type="ARBA" id="ARBA00004141"/>
    </source>
</evidence>
<dbReference type="Proteomes" id="UP000240912">
    <property type="component" value="Unassembled WGS sequence"/>
</dbReference>
<keyword evidence="8" id="KW-1185">Reference proteome</keyword>
<feature type="domain" description="O-antigen ligase-related" evidence="6">
    <location>
        <begin position="258"/>
        <end position="397"/>
    </location>
</feature>
<feature type="transmembrane region" description="Helical" evidence="5">
    <location>
        <begin position="419"/>
        <end position="436"/>
    </location>
</feature>
<accession>A0A2T3HLR6</accession>
<reference evidence="7 8" key="1">
    <citation type="submission" date="2018-03" db="EMBL/GenBank/DDBJ databases">
        <authorList>
            <person name="Keele B.F."/>
        </authorList>
    </citation>
    <scope>NUCLEOTIDE SEQUENCE [LARGE SCALE GENOMIC DNA]</scope>
    <source>
        <strain evidence="7 8">YL28-9</strain>
    </source>
</reference>
<evidence type="ECO:0000259" key="6">
    <source>
        <dbReference type="Pfam" id="PF04932"/>
    </source>
</evidence>
<feature type="transmembrane region" description="Helical" evidence="5">
    <location>
        <begin position="442"/>
        <end position="462"/>
    </location>
</feature>
<feature type="transmembrane region" description="Helical" evidence="5">
    <location>
        <begin position="166"/>
        <end position="186"/>
    </location>
</feature>
<comment type="caution">
    <text evidence="7">The sequence shown here is derived from an EMBL/GenBank/DDBJ whole genome shotgun (WGS) entry which is preliminary data.</text>
</comment>
<evidence type="ECO:0000313" key="7">
    <source>
        <dbReference type="EMBL" id="PST83380.1"/>
    </source>
</evidence>
<feature type="transmembrane region" description="Helical" evidence="5">
    <location>
        <begin position="57"/>
        <end position="73"/>
    </location>
</feature>
<feature type="transmembrane region" description="Helical" evidence="5">
    <location>
        <begin position="253"/>
        <end position="274"/>
    </location>
</feature>
<dbReference type="Pfam" id="PF04932">
    <property type="entry name" value="Wzy_C"/>
    <property type="match status" value="1"/>
</dbReference>
<feature type="transmembrane region" description="Helical" evidence="5">
    <location>
        <begin position="346"/>
        <end position="368"/>
    </location>
</feature>
<feature type="transmembrane region" description="Helical" evidence="5">
    <location>
        <begin position="110"/>
        <end position="127"/>
    </location>
</feature>
<feature type="transmembrane region" description="Helical" evidence="5">
    <location>
        <begin position="294"/>
        <end position="311"/>
    </location>
</feature>
<feature type="transmembrane region" description="Helical" evidence="5">
    <location>
        <begin position="79"/>
        <end position="98"/>
    </location>
</feature>
<dbReference type="InterPro" id="IPR051533">
    <property type="entry name" value="WaaL-like"/>
</dbReference>
<comment type="subcellular location">
    <subcellularLocation>
        <location evidence="1">Membrane</location>
        <topology evidence="1">Multi-pass membrane protein</topology>
    </subcellularLocation>
</comment>
<dbReference type="GO" id="GO:0016020">
    <property type="term" value="C:membrane"/>
    <property type="evidence" value="ECO:0007669"/>
    <property type="project" value="UniProtKB-SubCell"/>
</dbReference>
<dbReference type="PANTHER" id="PTHR37422:SF17">
    <property type="entry name" value="O-ANTIGEN LIGASE"/>
    <property type="match status" value="1"/>
</dbReference>
<feature type="transmembrane region" description="Helical" evidence="5">
    <location>
        <begin position="226"/>
        <end position="244"/>
    </location>
</feature>
<name>A0A2T3HLR6_9SPHI</name>
<evidence type="ECO:0000256" key="2">
    <source>
        <dbReference type="ARBA" id="ARBA00022692"/>
    </source>
</evidence>
<keyword evidence="2 5" id="KW-0812">Transmembrane</keyword>